<evidence type="ECO:0000259" key="3">
    <source>
        <dbReference type="SMART" id="SM00093"/>
    </source>
</evidence>
<dbReference type="PANTHER" id="PTHR11461">
    <property type="entry name" value="SERINE PROTEASE INHIBITOR, SERPIN"/>
    <property type="match status" value="1"/>
</dbReference>
<dbReference type="EMBL" id="CP016757">
    <property type="protein sequence ID" value="ANZ43917.1"/>
    <property type="molecule type" value="Genomic_DNA"/>
</dbReference>
<dbReference type="SMART" id="SM00093">
    <property type="entry name" value="SERPIN"/>
    <property type="match status" value="1"/>
</dbReference>
<dbReference type="KEGG" id="cpor:BED41_01710"/>
<protein>
    <recommendedName>
        <fullName evidence="3">Serpin domain-containing protein</fullName>
    </recommendedName>
</protein>
<dbReference type="InterPro" id="IPR042185">
    <property type="entry name" value="Serpin_sf_2"/>
</dbReference>
<name>A0A1B2I1V2_9BACT</name>
<dbReference type="AlphaFoldDB" id="A0A1B2I1V2"/>
<evidence type="ECO:0000313" key="4">
    <source>
        <dbReference type="EMBL" id="ANZ43917.1"/>
    </source>
</evidence>
<feature type="domain" description="Serpin" evidence="3">
    <location>
        <begin position="48"/>
        <end position="407"/>
    </location>
</feature>
<evidence type="ECO:0000313" key="5">
    <source>
        <dbReference type="Proteomes" id="UP000093044"/>
    </source>
</evidence>
<dbReference type="PANTHER" id="PTHR11461:SF211">
    <property type="entry name" value="GH10112P-RELATED"/>
    <property type="match status" value="1"/>
</dbReference>
<dbReference type="PROSITE" id="PS00284">
    <property type="entry name" value="SERPIN"/>
    <property type="match status" value="1"/>
</dbReference>
<dbReference type="Pfam" id="PF00079">
    <property type="entry name" value="Serpin"/>
    <property type="match status" value="1"/>
</dbReference>
<dbReference type="SUPFAM" id="SSF56574">
    <property type="entry name" value="Serpins"/>
    <property type="match status" value="1"/>
</dbReference>
<reference evidence="4" key="1">
    <citation type="submission" date="2016-08" db="EMBL/GenBank/DDBJ databases">
        <title>Complete genome of Cloacibacillus porcorum.</title>
        <authorList>
            <person name="Looft T."/>
            <person name="Bayles D.O."/>
            <person name="Alt D.P."/>
        </authorList>
    </citation>
    <scope>NUCLEOTIDE SEQUENCE [LARGE SCALE GENOMIC DNA]</scope>
    <source>
        <strain evidence="4">CL-84</strain>
    </source>
</reference>
<accession>A0A1B2I1V2</accession>
<dbReference type="Gene3D" id="3.30.497.10">
    <property type="entry name" value="Antithrombin, subunit I, domain 2"/>
    <property type="match status" value="1"/>
</dbReference>
<dbReference type="CDD" id="cd19590">
    <property type="entry name" value="serpin_thermopin-like"/>
    <property type="match status" value="1"/>
</dbReference>
<dbReference type="OrthoDB" id="9764871at2"/>
<dbReference type="InterPro" id="IPR023796">
    <property type="entry name" value="Serpin_dom"/>
</dbReference>
<dbReference type="InterPro" id="IPR042178">
    <property type="entry name" value="Serpin_sf_1"/>
</dbReference>
<dbReference type="Gene3D" id="2.30.39.10">
    <property type="entry name" value="Alpha-1-antitrypsin, domain 1"/>
    <property type="match status" value="1"/>
</dbReference>
<dbReference type="GO" id="GO:0004867">
    <property type="term" value="F:serine-type endopeptidase inhibitor activity"/>
    <property type="evidence" value="ECO:0007669"/>
    <property type="project" value="InterPro"/>
</dbReference>
<dbReference type="InterPro" id="IPR000215">
    <property type="entry name" value="Serpin_fam"/>
</dbReference>
<evidence type="ECO:0000256" key="2">
    <source>
        <dbReference type="SAM" id="SignalP"/>
    </source>
</evidence>
<feature type="chain" id="PRO_5008538832" description="Serpin domain-containing protein" evidence="2">
    <location>
        <begin position="25"/>
        <end position="407"/>
    </location>
</feature>
<evidence type="ECO:0000256" key="1">
    <source>
        <dbReference type="RuleBase" id="RU000411"/>
    </source>
</evidence>
<dbReference type="Proteomes" id="UP000093044">
    <property type="component" value="Chromosome"/>
</dbReference>
<keyword evidence="2" id="KW-0732">Signal</keyword>
<dbReference type="STRING" id="1197717.BED41_01710"/>
<dbReference type="RefSeq" id="WP_066742281.1">
    <property type="nucleotide sequence ID" value="NZ_CP016757.1"/>
</dbReference>
<dbReference type="GeneID" id="83056565"/>
<feature type="signal peptide" evidence="2">
    <location>
        <begin position="1"/>
        <end position="24"/>
    </location>
</feature>
<sequence>MLKNIGPAILIFCLTALSAGAAFAADGASNEDLLRARELSKSVNAFAFDLYKEIAKEEKGSIFFSPLSISMALALAYEGATGETREEMKKVLHYNDNIGTRFKAYIEMVNKVPKESGKLYVANGIWADWSVTLLSNYVIKIKRDYGSEVKKLDFRKRAHVASVINKWIEDKTRGKIKGIVDERSEMSWAMSIINAVYFQAFWMEPFPEINTRKKTFYCTPTMTEQVDMMYSQKTISYSETDDFQAISLPYKNWRYSMVVVLPREHQKLGKLENNISDIEFRKILASFKEYRVNVYLPKFRTEKAYPLKKQLMKLGLKQAFKRGANFNYIGTASNGGLYIDEVLHKSVIETTETHTKATAVTEVRLGVVLSPGKTTDIKEFRADHPFLYLIIDNVARTILFIGRYVDN</sequence>
<comment type="similarity">
    <text evidence="1">Belongs to the serpin family.</text>
</comment>
<keyword evidence="5" id="KW-1185">Reference proteome</keyword>
<dbReference type="InterPro" id="IPR036186">
    <property type="entry name" value="Serpin_sf"/>
</dbReference>
<gene>
    <name evidence="4" type="ORF">BED41_01710</name>
</gene>
<dbReference type="InterPro" id="IPR023795">
    <property type="entry name" value="Serpin_CS"/>
</dbReference>
<proteinExistence type="inferred from homology"/>
<dbReference type="GO" id="GO:0005615">
    <property type="term" value="C:extracellular space"/>
    <property type="evidence" value="ECO:0007669"/>
    <property type="project" value="InterPro"/>
</dbReference>
<organism evidence="4 5">
    <name type="scientific">Cloacibacillus porcorum</name>
    <dbReference type="NCBI Taxonomy" id="1197717"/>
    <lineage>
        <taxon>Bacteria</taxon>
        <taxon>Thermotogati</taxon>
        <taxon>Synergistota</taxon>
        <taxon>Synergistia</taxon>
        <taxon>Synergistales</taxon>
        <taxon>Synergistaceae</taxon>
        <taxon>Cloacibacillus</taxon>
    </lineage>
</organism>